<dbReference type="Proteomes" id="UP000681343">
    <property type="component" value="Chromosome"/>
</dbReference>
<evidence type="ECO:0008006" key="4">
    <source>
        <dbReference type="Google" id="ProtNLM"/>
    </source>
</evidence>
<evidence type="ECO:0000313" key="2">
    <source>
        <dbReference type="EMBL" id="BCK78400.1"/>
    </source>
</evidence>
<evidence type="ECO:0000313" key="3">
    <source>
        <dbReference type="Proteomes" id="UP000681343"/>
    </source>
</evidence>
<protein>
    <recommendedName>
        <fullName evidence="4">Stage III sporulation protein AB</fullName>
    </recommendedName>
</protein>
<dbReference type="RefSeq" id="WP_212819160.1">
    <property type="nucleotide sequence ID" value="NZ_AP023415.1"/>
</dbReference>
<proteinExistence type="predicted"/>
<evidence type="ECO:0000256" key="1">
    <source>
        <dbReference type="SAM" id="Coils"/>
    </source>
</evidence>
<accession>A0A810PQY7</accession>
<sequence>MMGKFLGALLICGAGAWSLGQKWRQGREEERFYADMAASLEQAESSIRFRRLPVPDILREQAQRATCGWIYSQVIQRMKRGIPLQESWTRSVTDVPYKSPKTILQTLEWSGDEDRICLNLRRTAAQLRETLSQLTSQRKQTQKLSLALTASACGLLVILLL</sequence>
<dbReference type="EMBL" id="AP023415">
    <property type="protein sequence ID" value="BCK78400.1"/>
    <property type="molecule type" value="Genomic_DNA"/>
</dbReference>
<reference evidence="2" key="1">
    <citation type="submission" date="2020-09" db="EMBL/GenBank/DDBJ databases">
        <title>New species isolated from human feces.</title>
        <authorList>
            <person name="Kitahara M."/>
            <person name="Shigeno Y."/>
            <person name="Shime M."/>
            <person name="Matsumoto Y."/>
            <person name="Nakamura S."/>
            <person name="Motooka D."/>
            <person name="Fukuoka S."/>
            <person name="Nishikawa H."/>
            <person name="Benno Y."/>
        </authorList>
    </citation>
    <scope>NUCLEOTIDE SEQUENCE</scope>
    <source>
        <strain evidence="2">MM35</strain>
    </source>
</reference>
<keyword evidence="3" id="KW-1185">Reference proteome</keyword>
<dbReference type="KEGG" id="vfa:MM35RIKEN_05920"/>
<organism evidence="2 3">
    <name type="scientific">Vescimonas fastidiosa</name>
    <dbReference type="NCBI Taxonomy" id="2714353"/>
    <lineage>
        <taxon>Bacteria</taxon>
        <taxon>Bacillati</taxon>
        <taxon>Bacillota</taxon>
        <taxon>Clostridia</taxon>
        <taxon>Eubacteriales</taxon>
        <taxon>Oscillospiraceae</taxon>
        <taxon>Vescimonas</taxon>
    </lineage>
</organism>
<keyword evidence="1" id="KW-0175">Coiled coil</keyword>
<dbReference type="AlphaFoldDB" id="A0A810PQY7"/>
<name>A0A810PQY7_9FIRM</name>
<gene>
    <name evidence="2" type="ORF">MM35RIKEN_05920</name>
</gene>
<feature type="coiled-coil region" evidence="1">
    <location>
        <begin position="117"/>
        <end position="144"/>
    </location>
</feature>